<evidence type="ECO:0000256" key="1">
    <source>
        <dbReference type="SAM" id="MobiDB-lite"/>
    </source>
</evidence>
<dbReference type="Pfam" id="PF00561">
    <property type="entry name" value="Abhydrolase_1"/>
    <property type="match status" value="1"/>
</dbReference>
<reference evidence="4 5" key="1">
    <citation type="submission" date="2020-08" db="EMBL/GenBank/DDBJ databases">
        <title>Genomic Encyclopedia of Type Strains, Phase IV (KMG-IV): sequencing the most valuable type-strain genomes for metagenomic binning, comparative biology and taxonomic classification.</title>
        <authorList>
            <person name="Goeker M."/>
        </authorList>
    </citation>
    <scope>NUCLEOTIDE SEQUENCE [LARGE SCALE GENOMIC DNA]</scope>
    <source>
        <strain evidence="4 5">DSM 103737</strain>
    </source>
</reference>
<gene>
    <name evidence="4" type="ORF">GGR16_003852</name>
</gene>
<sequence>MTRLATLILAGALMGPVATAASQPPVERTDQYVDLPSGERLFVREVRSPGGPAEIASAVLLIHGARVPGVASFDLPVPGGSLAADLAEAGHAVYILDLRGYGGSSRPAAMERPRAEAEPLMRTEDAVTDIAAAIDAIIGWSGDPQVGIIGWATGGHWAGAYAARYPQKVERLVLYNTLYGGSREHKSLGHGSPLEDPARPGHFNAAAYGAYRLNTGASLLPAWDNSIPMPDKASWRDERVKQAYVEAALASDPTSQSREPPSFRSPSGAMADSFELATGERQWSASALSMPVLVLRSEADFWSRPEDALAIAGEAPQAELVAIPDATHFVHLDRSESGRAAFLGAVTRFLAPSAASQQD</sequence>
<dbReference type="PANTHER" id="PTHR43194">
    <property type="entry name" value="HYDROLASE ALPHA/BETA FOLD FAMILY"/>
    <property type="match status" value="1"/>
</dbReference>
<dbReference type="Gene3D" id="3.40.50.1820">
    <property type="entry name" value="alpha/beta hydrolase"/>
    <property type="match status" value="1"/>
</dbReference>
<dbReference type="InterPro" id="IPR050228">
    <property type="entry name" value="Carboxylesterase_BioH"/>
</dbReference>
<dbReference type="PANTHER" id="PTHR43194:SF2">
    <property type="entry name" value="PEROXISOMAL MEMBRANE PROTEIN LPX1"/>
    <property type="match status" value="1"/>
</dbReference>
<keyword evidence="5" id="KW-1185">Reference proteome</keyword>
<evidence type="ECO:0000256" key="2">
    <source>
        <dbReference type="SAM" id="SignalP"/>
    </source>
</evidence>
<dbReference type="EMBL" id="JACIEN010000005">
    <property type="protein sequence ID" value="MBB4018805.1"/>
    <property type="molecule type" value="Genomic_DNA"/>
</dbReference>
<dbReference type="Proteomes" id="UP000577362">
    <property type="component" value="Unassembled WGS sequence"/>
</dbReference>
<dbReference type="InterPro" id="IPR029058">
    <property type="entry name" value="AB_hydrolase_fold"/>
</dbReference>
<dbReference type="SUPFAM" id="SSF53474">
    <property type="entry name" value="alpha/beta-Hydrolases"/>
    <property type="match status" value="1"/>
</dbReference>
<comment type="caution">
    <text evidence="4">The sequence shown here is derived from an EMBL/GenBank/DDBJ whole genome shotgun (WGS) entry which is preliminary data.</text>
</comment>
<organism evidence="4 5">
    <name type="scientific">Chelatococcus caeni</name>
    <dbReference type="NCBI Taxonomy" id="1348468"/>
    <lineage>
        <taxon>Bacteria</taxon>
        <taxon>Pseudomonadati</taxon>
        <taxon>Pseudomonadota</taxon>
        <taxon>Alphaproteobacteria</taxon>
        <taxon>Hyphomicrobiales</taxon>
        <taxon>Chelatococcaceae</taxon>
        <taxon>Chelatococcus</taxon>
    </lineage>
</organism>
<evidence type="ECO:0000313" key="4">
    <source>
        <dbReference type="EMBL" id="MBB4018805.1"/>
    </source>
</evidence>
<keyword evidence="2" id="KW-0732">Signal</keyword>
<dbReference type="InterPro" id="IPR000073">
    <property type="entry name" value="AB_hydrolase_1"/>
</dbReference>
<feature type="signal peptide" evidence="2">
    <location>
        <begin position="1"/>
        <end position="20"/>
    </location>
</feature>
<dbReference type="RefSeq" id="WP_183317634.1">
    <property type="nucleotide sequence ID" value="NZ_JACIEN010000005.1"/>
</dbReference>
<proteinExistence type="predicted"/>
<name>A0A840BZP6_9HYPH</name>
<evidence type="ECO:0000313" key="5">
    <source>
        <dbReference type="Proteomes" id="UP000577362"/>
    </source>
</evidence>
<feature type="domain" description="AB hydrolase-1" evidence="3">
    <location>
        <begin position="58"/>
        <end position="334"/>
    </location>
</feature>
<evidence type="ECO:0000259" key="3">
    <source>
        <dbReference type="Pfam" id="PF00561"/>
    </source>
</evidence>
<dbReference type="AlphaFoldDB" id="A0A840BZP6"/>
<feature type="region of interest" description="Disordered" evidence="1">
    <location>
        <begin position="248"/>
        <end position="270"/>
    </location>
</feature>
<protein>
    <submittedName>
        <fullName evidence="4">Pimeloyl-ACP methyl ester carboxylesterase</fullName>
    </submittedName>
</protein>
<accession>A0A840BZP6</accession>
<feature type="chain" id="PRO_5032886500" evidence="2">
    <location>
        <begin position="21"/>
        <end position="359"/>
    </location>
</feature>